<dbReference type="AlphaFoldDB" id="A0A564ZJQ9"/>
<accession>A0A564ZJQ9</accession>
<evidence type="ECO:0000313" key="1">
    <source>
        <dbReference type="EMBL" id="VUZ85534.1"/>
    </source>
</evidence>
<keyword evidence="2" id="KW-1185">Reference proteome</keyword>
<gene>
    <name evidence="1" type="ORF">MELA_01919</name>
</gene>
<dbReference type="EMBL" id="CABIKM010000026">
    <property type="protein sequence ID" value="VUZ85534.1"/>
    <property type="molecule type" value="Genomic_DNA"/>
</dbReference>
<proteinExistence type="predicted"/>
<dbReference type="Pfam" id="PF10116">
    <property type="entry name" value="Host_attach"/>
    <property type="match status" value="1"/>
</dbReference>
<evidence type="ECO:0000313" key="2">
    <source>
        <dbReference type="Proteomes" id="UP000334340"/>
    </source>
</evidence>
<organism evidence="1 2">
    <name type="scientific">Candidatus Methylomirabilis lanthanidiphila</name>
    <dbReference type="NCBI Taxonomy" id="2211376"/>
    <lineage>
        <taxon>Bacteria</taxon>
        <taxon>Candidatus Methylomirabilota</taxon>
        <taxon>Candidatus Methylomirabilia</taxon>
        <taxon>Candidatus Methylomirabilales</taxon>
        <taxon>Candidatus Methylomirabilaceae</taxon>
        <taxon>Candidatus Methylomirabilis</taxon>
    </lineage>
</organism>
<name>A0A564ZJQ9_9BACT</name>
<protein>
    <submittedName>
        <fullName evidence="1">Protein required for attachment to host cells</fullName>
    </submittedName>
</protein>
<dbReference type="Proteomes" id="UP000334340">
    <property type="component" value="Unassembled WGS sequence"/>
</dbReference>
<sequence length="148" mass="16568">MSEVIITVDLGTMTAYEIVKDPWKVESDRLETIKSHVTIEPRLRASDKFRDTAGRFYQGGGTSGITAGVGEQHSVELEAERRLIKQIAEDINTLILDKDCDKWFLAADRSINDQILENLAPAVKARLKKNVAANLTKLDKSKLMSYFA</sequence>
<reference evidence="1 2" key="1">
    <citation type="submission" date="2019-07" db="EMBL/GenBank/DDBJ databases">
        <authorList>
            <person name="Cremers G."/>
        </authorList>
    </citation>
    <scope>NUCLEOTIDE SEQUENCE [LARGE SCALE GENOMIC DNA]</scope>
</reference>
<dbReference type="InterPro" id="IPR019291">
    <property type="entry name" value="Host_attachment_protein"/>
</dbReference>